<evidence type="ECO:0000256" key="8">
    <source>
        <dbReference type="ARBA" id="ARBA00023136"/>
    </source>
</evidence>
<proteinExistence type="inferred from homology"/>
<keyword evidence="12" id="KW-1185">Reference proteome</keyword>
<accession>A0A8H6E1R4</accession>
<dbReference type="Gene3D" id="1.20.5.110">
    <property type="match status" value="1"/>
</dbReference>
<organism evidence="11 12">
    <name type="scientific">Petromyces alliaceus</name>
    <name type="common">Aspergillus alliaceus</name>
    <dbReference type="NCBI Taxonomy" id="209559"/>
    <lineage>
        <taxon>Eukaryota</taxon>
        <taxon>Fungi</taxon>
        <taxon>Dikarya</taxon>
        <taxon>Ascomycota</taxon>
        <taxon>Pezizomycotina</taxon>
        <taxon>Eurotiomycetes</taxon>
        <taxon>Eurotiomycetidae</taxon>
        <taxon>Eurotiales</taxon>
        <taxon>Aspergillaceae</taxon>
        <taxon>Aspergillus</taxon>
        <taxon>Aspergillus subgen. Circumdati</taxon>
    </lineage>
</organism>
<comment type="similarity">
    <text evidence="2">Belongs to the syntaxin family.</text>
</comment>
<evidence type="ECO:0000259" key="10">
    <source>
        <dbReference type="PROSITE" id="PS50192"/>
    </source>
</evidence>
<dbReference type="GO" id="GO:0005783">
    <property type="term" value="C:endoplasmic reticulum"/>
    <property type="evidence" value="ECO:0007669"/>
    <property type="project" value="TreeGrafter"/>
</dbReference>
<dbReference type="AlphaFoldDB" id="A0A8H6E1R4"/>
<dbReference type="GO" id="GO:0031201">
    <property type="term" value="C:SNARE complex"/>
    <property type="evidence" value="ECO:0007669"/>
    <property type="project" value="TreeGrafter"/>
</dbReference>
<evidence type="ECO:0000256" key="9">
    <source>
        <dbReference type="SAM" id="Phobius"/>
    </source>
</evidence>
<feature type="transmembrane region" description="Helical" evidence="9">
    <location>
        <begin position="105"/>
        <end position="123"/>
    </location>
</feature>
<dbReference type="Proteomes" id="UP000541154">
    <property type="component" value="Unassembled WGS sequence"/>
</dbReference>
<dbReference type="PANTHER" id="PTHR15959:SF0">
    <property type="entry name" value="SYNTAXIN-18"/>
    <property type="match status" value="1"/>
</dbReference>
<keyword evidence="7" id="KW-0175">Coiled coil</keyword>
<sequence length="124" mass="13826">VRGVGMEESEVRAIEAELSVEQLQLFESENEAMVRYYEDTLSQVQNAEKSLLEISSLQQTLVSHLSTQEEYIGQLVTDAASTETNIGRGNKELKRAGERRSAAQAVFWGTVGLCTSLIVWDLIF</sequence>
<dbReference type="EMBL" id="SPNV01000325">
    <property type="protein sequence ID" value="KAF5856351.1"/>
    <property type="molecule type" value="Genomic_DNA"/>
</dbReference>
<reference evidence="11 12" key="1">
    <citation type="submission" date="2019-04" db="EMBL/GenBank/DDBJ databases">
        <title>Aspergillus burnettii sp. nov., novel species from soil in southeast Queensland.</title>
        <authorList>
            <person name="Gilchrist C.L.M."/>
            <person name="Pitt J.I."/>
            <person name="Lange L."/>
            <person name="Lacey H.J."/>
            <person name="Vuong D."/>
            <person name="Midgley D.J."/>
            <person name="Greenfield P."/>
            <person name="Bradbury M."/>
            <person name="Lacey E."/>
            <person name="Busk P.K."/>
            <person name="Pilgaard B."/>
            <person name="Chooi Y.H."/>
            <person name="Piggott A.M."/>
        </authorList>
    </citation>
    <scope>NUCLEOTIDE SEQUENCE [LARGE SCALE GENOMIC DNA]</scope>
    <source>
        <strain evidence="11 12">FRR 5400</strain>
    </source>
</reference>
<evidence type="ECO:0000313" key="11">
    <source>
        <dbReference type="EMBL" id="KAF5856351.1"/>
    </source>
</evidence>
<gene>
    <name evidence="11" type="ORF">ETB97_007482</name>
</gene>
<keyword evidence="5" id="KW-0653">Protein transport</keyword>
<comment type="caution">
    <text evidence="11">The sequence shown here is derived from an EMBL/GenBank/DDBJ whole genome shotgun (WGS) entry which is preliminary data.</text>
</comment>
<dbReference type="SMART" id="SM00397">
    <property type="entry name" value="t_SNARE"/>
    <property type="match status" value="1"/>
</dbReference>
<keyword evidence="6 9" id="KW-1133">Transmembrane helix</keyword>
<dbReference type="InterPro" id="IPR000727">
    <property type="entry name" value="T_SNARE_dom"/>
</dbReference>
<evidence type="ECO:0000256" key="3">
    <source>
        <dbReference type="ARBA" id="ARBA00022448"/>
    </source>
</evidence>
<evidence type="ECO:0000256" key="7">
    <source>
        <dbReference type="ARBA" id="ARBA00023054"/>
    </source>
</evidence>
<protein>
    <recommendedName>
        <fullName evidence="10">t-SNARE coiled-coil homology domain-containing protein</fullName>
    </recommendedName>
</protein>
<keyword evidence="4 9" id="KW-0812">Transmembrane</keyword>
<dbReference type="PANTHER" id="PTHR15959">
    <property type="entry name" value="SYNTAXIN-18"/>
    <property type="match status" value="1"/>
</dbReference>
<dbReference type="GO" id="GO:0006890">
    <property type="term" value="P:retrograde vesicle-mediated transport, Golgi to endoplasmic reticulum"/>
    <property type="evidence" value="ECO:0007669"/>
    <property type="project" value="TreeGrafter"/>
</dbReference>
<evidence type="ECO:0000256" key="2">
    <source>
        <dbReference type="ARBA" id="ARBA00009063"/>
    </source>
</evidence>
<comment type="subcellular location">
    <subcellularLocation>
        <location evidence="1">Membrane</location>
        <topology evidence="1">Single-pass type IV membrane protein</topology>
    </subcellularLocation>
</comment>
<dbReference type="SUPFAM" id="SSF58038">
    <property type="entry name" value="SNARE fusion complex"/>
    <property type="match status" value="1"/>
</dbReference>
<evidence type="ECO:0000256" key="1">
    <source>
        <dbReference type="ARBA" id="ARBA00004211"/>
    </source>
</evidence>
<dbReference type="PROSITE" id="PS50192">
    <property type="entry name" value="T_SNARE"/>
    <property type="match status" value="1"/>
</dbReference>
<feature type="non-terminal residue" evidence="11">
    <location>
        <position position="1"/>
    </location>
</feature>
<evidence type="ECO:0000313" key="12">
    <source>
        <dbReference type="Proteomes" id="UP000541154"/>
    </source>
</evidence>
<keyword evidence="8 9" id="KW-0472">Membrane</keyword>
<evidence type="ECO:0000256" key="5">
    <source>
        <dbReference type="ARBA" id="ARBA00022927"/>
    </source>
</evidence>
<evidence type="ECO:0000256" key="6">
    <source>
        <dbReference type="ARBA" id="ARBA00022989"/>
    </source>
</evidence>
<dbReference type="GO" id="GO:0015031">
    <property type="term" value="P:protein transport"/>
    <property type="evidence" value="ECO:0007669"/>
    <property type="project" value="UniProtKB-KW"/>
</dbReference>
<keyword evidence="3" id="KW-0813">Transport</keyword>
<evidence type="ECO:0000256" key="4">
    <source>
        <dbReference type="ARBA" id="ARBA00022692"/>
    </source>
</evidence>
<feature type="domain" description="T-SNARE coiled-coil homology" evidence="10">
    <location>
        <begin position="34"/>
        <end position="96"/>
    </location>
</feature>
<name>A0A8H6E1R4_PETAA</name>